<dbReference type="FunFam" id="3.40.50.2300:FF:000002">
    <property type="entry name" value="DNA-binding response regulator PhoP"/>
    <property type="match status" value="1"/>
</dbReference>
<protein>
    <submittedName>
        <fullName evidence="12">DNA-binding response regulator</fullName>
    </submittedName>
</protein>
<sequence length="221" mass="24412">MRVLLVEDDQSLAQGIRSALRDEGYTLDWLADGLSAAAALRAEHFDLVLLDLGLPRCDGLSLLRDLRAQPDGDVPVLILTARDATRDRILGLDAGADDYLVKPIEVDELKARIRALLRRSQGRAQPLIEHAGVSLDPARHAVSYQGTPVTLTAMEFQLLHQLLARPGHVLTRERLADGLYGWQENGPGNTLEVLIHNLRRKLDSRLIRTVRGVGYLIEGTP</sequence>
<evidence type="ECO:0000256" key="8">
    <source>
        <dbReference type="PROSITE-ProRule" id="PRU00169"/>
    </source>
</evidence>
<dbReference type="Pfam" id="PF00486">
    <property type="entry name" value="Trans_reg_C"/>
    <property type="match status" value="1"/>
</dbReference>
<dbReference type="GO" id="GO:0005829">
    <property type="term" value="C:cytosol"/>
    <property type="evidence" value="ECO:0007669"/>
    <property type="project" value="TreeGrafter"/>
</dbReference>
<dbReference type="SMART" id="SM00448">
    <property type="entry name" value="REC"/>
    <property type="match status" value="1"/>
</dbReference>
<dbReference type="InterPro" id="IPR001867">
    <property type="entry name" value="OmpR/PhoB-type_DNA-bd"/>
</dbReference>
<dbReference type="PROSITE" id="PS50110">
    <property type="entry name" value="RESPONSE_REGULATORY"/>
    <property type="match status" value="1"/>
</dbReference>
<dbReference type="SUPFAM" id="SSF52172">
    <property type="entry name" value="CheY-like"/>
    <property type="match status" value="1"/>
</dbReference>
<dbReference type="Gene3D" id="3.40.50.2300">
    <property type="match status" value="1"/>
</dbReference>
<gene>
    <name evidence="12" type="ORF">DZC75_17805</name>
</gene>
<comment type="subcellular location">
    <subcellularLocation>
        <location evidence="1">Cytoplasm</location>
    </subcellularLocation>
</comment>
<evidence type="ECO:0000259" key="10">
    <source>
        <dbReference type="PROSITE" id="PS50110"/>
    </source>
</evidence>
<dbReference type="Proteomes" id="UP000258127">
    <property type="component" value="Chromosome"/>
</dbReference>
<reference evidence="12 13" key="1">
    <citation type="submission" date="2018-08" db="EMBL/GenBank/DDBJ databases">
        <authorList>
            <person name="Lee Y."/>
            <person name="Kakembo D."/>
        </authorList>
    </citation>
    <scope>NUCLEOTIDE SEQUENCE [LARGE SCALE GENOMIC DNA]</scope>
    <source>
        <strain evidence="12 13">JBCS1880</strain>
    </source>
</reference>
<dbReference type="GO" id="GO:0000156">
    <property type="term" value="F:phosphorelay response regulator activity"/>
    <property type="evidence" value="ECO:0007669"/>
    <property type="project" value="TreeGrafter"/>
</dbReference>
<evidence type="ECO:0000256" key="2">
    <source>
        <dbReference type="ARBA" id="ARBA00022490"/>
    </source>
</evidence>
<dbReference type="GO" id="GO:0032993">
    <property type="term" value="C:protein-DNA complex"/>
    <property type="evidence" value="ECO:0007669"/>
    <property type="project" value="TreeGrafter"/>
</dbReference>
<dbReference type="Gene3D" id="6.10.250.690">
    <property type="match status" value="1"/>
</dbReference>
<feature type="modified residue" description="4-aspartylphosphate" evidence="8">
    <location>
        <position position="51"/>
    </location>
</feature>
<organism evidence="12 13">
    <name type="scientific">Pseudomonas parafulva</name>
    <dbReference type="NCBI Taxonomy" id="157782"/>
    <lineage>
        <taxon>Bacteria</taxon>
        <taxon>Pseudomonadati</taxon>
        <taxon>Pseudomonadota</taxon>
        <taxon>Gammaproteobacteria</taxon>
        <taxon>Pseudomonadales</taxon>
        <taxon>Pseudomonadaceae</taxon>
        <taxon>Pseudomonas</taxon>
    </lineage>
</organism>
<keyword evidence="4" id="KW-0902">Two-component regulatory system</keyword>
<keyword evidence="5" id="KW-0805">Transcription regulation</keyword>
<keyword evidence="13" id="KW-1185">Reference proteome</keyword>
<dbReference type="Pfam" id="PF00072">
    <property type="entry name" value="Response_reg"/>
    <property type="match status" value="1"/>
</dbReference>
<dbReference type="Gene3D" id="1.10.10.10">
    <property type="entry name" value="Winged helix-like DNA-binding domain superfamily/Winged helix DNA-binding domain"/>
    <property type="match status" value="1"/>
</dbReference>
<proteinExistence type="predicted"/>
<evidence type="ECO:0000256" key="5">
    <source>
        <dbReference type="ARBA" id="ARBA00023015"/>
    </source>
</evidence>
<dbReference type="GO" id="GO:0000976">
    <property type="term" value="F:transcription cis-regulatory region binding"/>
    <property type="evidence" value="ECO:0007669"/>
    <property type="project" value="TreeGrafter"/>
</dbReference>
<dbReference type="SMART" id="SM00862">
    <property type="entry name" value="Trans_reg_C"/>
    <property type="match status" value="1"/>
</dbReference>
<dbReference type="PROSITE" id="PS51755">
    <property type="entry name" value="OMPR_PHOB"/>
    <property type="match status" value="1"/>
</dbReference>
<keyword evidence="6 9" id="KW-0238">DNA-binding</keyword>
<evidence type="ECO:0000313" key="12">
    <source>
        <dbReference type="EMBL" id="AXO89771.1"/>
    </source>
</evidence>
<dbReference type="AlphaFoldDB" id="A0AAI8KDG3"/>
<evidence type="ECO:0000256" key="7">
    <source>
        <dbReference type="ARBA" id="ARBA00023163"/>
    </source>
</evidence>
<dbReference type="InterPro" id="IPR036388">
    <property type="entry name" value="WH-like_DNA-bd_sf"/>
</dbReference>
<dbReference type="InterPro" id="IPR011006">
    <property type="entry name" value="CheY-like_superfamily"/>
</dbReference>
<dbReference type="CDD" id="cd17624">
    <property type="entry name" value="REC_OmpR_PmrA-like"/>
    <property type="match status" value="1"/>
</dbReference>
<dbReference type="RefSeq" id="WP_039580070.1">
    <property type="nucleotide sequence ID" value="NZ_CP009747.1"/>
</dbReference>
<keyword evidence="2" id="KW-0963">Cytoplasm</keyword>
<keyword evidence="7" id="KW-0804">Transcription</keyword>
<dbReference type="GO" id="GO:0006355">
    <property type="term" value="P:regulation of DNA-templated transcription"/>
    <property type="evidence" value="ECO:0007669"/>
    <property type="project" value="InterPro"/>
</dbReference>
<dbReference type="KEGG" id="ppv:NJ69_14145"/>
<dbReference type="InterPro" id="IPR001789">
    <property type="entry name" value="Sig_transdc_resp-reg_receiver"/>
</dbReference>
<evidence type="ECO:0000256" key="4">
    <source>
        <dbReference type="ARBA" id="ARBA00023012"/>
    </source>
</evidence>
<evidence type="ECO:0000313" key="13">
    <source>
        <dbReference type="Proteomes" id="UP000258127"/>
    </source>
</evidence>
<evidence type="ECO:0000256" key="9">
    <source>
        <dbReference type="PROSITE-ProRule" id="PRU01091"/>
    </source>
</evidence>
<accession>A0AAI8KDG3</accession>
<feature type="domain" description="Response regulatory" evidence="10">
    <location>
        <begin position="2"/>
        <end position="117"/>
    </location>
</feature>
<dbReference type="PANTHER" id="PTHR48111">
    <property type="entry name" value="REGULATOR OF RPOS"/>
    <property type="match status" value="1"/>
</dbReference>
<name>A0AAI8KDG3_9PSED</name>
<dbReference type="EMBL" id="CP031641">
    <property type="protein sequence ID" value="AXO89771.1"/>
    <property type="molecule type" value="Genomic_DNA"/>
</dbReference>
<feature type="DNA-binding region" description="OmpR/PhoB-type" evidence="9">
    <location>
        <begin position="125"/>
        <end position="219"/>
    </location>
</feature>
<feature type="domain" description="OmpR/PhoB-type" evidence="11">
    <location>
        <begin position="125"/>
        <end position="219"/>
    </location>
</feature>
<dbReference type="PANTHER" id="PTHR48111:SF35">
    <property type="entry name" value="TRANSCRIPTIONAL REGULATORY PROTEIN QSEB"/>
    <property type="match status" value="1"/>
</dbReference>
<evidence type="ECO:0000256" key="6">
    <source>
        <dbReference type="ARBA" id="ARBA00023125"/>
    </source>
</evidence>
<keyword evidence="3 8" id="KW-0597">Phosphoprotein</keyword>
<dbReference type="CDD" id="cd00383">
    <property type="entry name" value="trans_reg_C"/>
    <property type="match status" value="1"/>
</dbReference>
<evidence type="ECO:0000259" key="11">
    <source>
        <dbReference type="PROSITE" id="PS51755"/>
    </source>
</evidence>
<evidence type="ECO:0000256" key="3">
    <source>
        <dbReference type="ARBA" id="ARBA00022553"/>
    </source>
</evidence>
<evidence type="ECO:0000256" key="1">
    <source>
        <dbReference type="ARBA" id="ARBA00004496"/>
    </source>
</evidence>
<dbReference type="InterPro" id="IPR039420">
    <property type="entry name" value="WalR-like"/>
</dbReference>